<dbReference type="Proteomes" id="UP000799440">
    <property type="component" value="Unassembled WGS sequence"/>
</dbReference>
<feature type="region of interest" description="Disordered" evidence="1">
    <location>
        <begin position="60"/>
        <end position="712"/>
    </location>
</feature>
<feature type="compositionally biased region" description="Low complexity" evidence="1">
    <location>
        <begin position="659"/>
        <end position="688"/>
    </location>
</feature>
<feature type="compositionally biased region" description="Polar residues" evidence="1">
    <location>
        <begin position="522"/>
        <end position="538"/>
    </location>
</feature>
<evidence type="ECO:0000259" key="2">
    <source>
        <dbReference type="PROSITE" id="PS50076"/>
    </source>
</evidence>
<dbReference type="PANTHER" id="PTHR24074">
    <property type="entry name" value="CO-CHAPERONE PROTEIN DJLA"/>
    <property type="match status" value="1"/>
</dbReference>
<proteinExistence type="predicted"/>
<feature type="compositionally biased region" description="Polar residues" evidence="1">
    <location>
        <begin position="424"/>
        <end position="447"/>
    </location>
</feature>
<evidence type="ECO:0000256" key="1">
    <source>
        <dbReference type="SAM" id="MobiDB-lite"/>
    </source>
</evidence>
<evidence type="ECO:0000313" key="4">
    <source>
        <dbReference type="Proteomes" id="UP000799440"/>
    </source>
</evidence>
<dbReference type="InterPro" id="IPR001623">
    <property type="entry name" value="DnaJ_domain"/>
</dbReference>
<dbReference type="PRINTS" id="PR00625">
    <property type="entry name" value="JDOMAIN"/>
</dbReference>
<dbReference type="InterPro" id="IPR018253">
    <property type="entry name" value="DnaJ_domain_CS"/>
</dbReference>
<feature type="compositionally biased region" description="Pro residues" evidence="1">
    <location>
        <begin position="466"/>
        <end position="480"/>
    </location>
</feature>
<dbReference type="CDD" id="cd06257">
    <property type="entry name" value="DnaJ"/>
    <property type="match status" value="1"/>
</dbReference>
<feature type="compositionally biased region" description="Polar residues" evidence="1">
    <location>
        <begin position="640"/>
        <end position="658"/>
    </location>
</feature>
<feature type="compositionally biased region" description="Pro residues" evidence="1">
    <location>
        <begin position="111"/>
        <end position="120"/>
    </location>
</feature>
<feature type="compositionally biased region" description="Basic and acidic residues" evidence="1">
    <location>
        <begin position="61"/>
        <end position="75"/>
    </location>
</feature>
<reference evidence="3" key="1">
    <citation type="journal article" date="2020" name="Stud. Mycol.">
        <title>101 Dothideomycetes genomes: a test case for predicting lifestyles and emergence of pathogens.</title>
        <authorList>
            <person name="Haridas S."/>
            <person name="Albert R."/>
            <person name="Binder M."/>
            <person name="Bloem J."/>
            <person name="Labutti K."/>
            <person name="Salamov A."/>
            <person name="Andreopoulos B."/>
            <person name="Baker S."/>
            <person name="Barry K."/>
            <person name="Bills G."/>
            <person name="Bluhm B."/>
            <person name="Cannon C."/>
            <person name="Castanera R."/>
            <person name="Culley D."/>
            <person name="Daum C."/>
            <person name="Ezra D."/>
            <person name="Gonzalez J."/>
            <person name="Henrissat B."/>
            <person name="Kuo A."/>
            <person name="Liang C."/>
            <person name="Lipzen A."/>
            <person name="Lutzoni F."/>
            <person name="Magnuson J."/>
            <person name="Mondo S."/>
            <person name="Nolan M."/>
            <person name="Ohm R."/>
            <person name="Pangilinan J."/>
            <person name="Park H.-J."/>
            <person name="Ramirez L."/>
            <person name="Alfaro M."/>
            <person name="Sun H."/>
            <person name="Tritt A."/>
            <person name="Yoshinaga Y."/>
            <person name="Zwiers L.-H."/>
            <person name="Turgeon B."/>
            <person name="Goodwin S."/>
            <person name="Spatafora J."/>
            <person name="Crous P."/>
            <person name="Grigoriev I."/>
        </authorList>
    </citation>
    <scope>NUCLEOTIDE SEQUENCE</scope>
    <source>
        <strain evidence="3">CBS 119925</strain>
    </source>
</reference>
<feature type="compositionally biased region" description="Pro residues" evidence="1">
    <location>
        <begin position="382"/>
        <end position="391"/>
    </location>
</feature>
<gene>
    <name evidence="3" type="ORF">M011DRAFT_466019</name>
</gene>
<feature type="compositionally biased region" description="Polar residues" evidence="1">
    <location>
        <begin position="214"/>
        <end position="223"/>
    </location>
</feature>
<name>A0A6A6VIF5_9PLEO</name>
<dbReference type="Pfam" id="PF00226">
    <property type="entry name" value="DnaJ"/>
    <property type="match status" value="1"/>
</dbReference>
<dbReference type="PROSITE" id="PS00636">
    <property type="entry name" value="DNAJ_1"/>
    <property type="match status" value="1"/>
</dbReference>
<dbReference type="InterPro" id="IPR050817">
    <property type="entry name" value="DjlA_DnaK_co-chaperone"/>
</dbReference>
<dbReference type="Gene3D" id="1.10.287.110">
    <property type="entry name" value="DnaJ domain"/>
    <property type="match status" value="1"/>
</dbReference>
<accession>A0A6A6VIF5</accession>
<dbReference type="EMBL" id="MU006566">
    <property type="protein sequence ID" value="KAF2749579.1"/>
    <property type="molecule type" value="Genomic_DNA"/>
</dbReference>
<keyword evidence="4" id="KW-1185">Reference proteome</keyword>
<evidence type="ECO:0000313" key="3">
    <source>
        <dbReference type="EMBL" id="KAF2749579.1"/>
    </source>
</evidence>
<dbReference type="OrthoDB" id="10250354at2759"/>
<dbReference type="InterPro" id="IPR036869">
    <property type="entry name" value="J_dom_sf"/>
</dbReference>
<protein>
    <recommendedName>
        <fullName evidence="2">J domain-containing protein</fullName>
    </recommendedName>
</protein>
<dbReference type="SMART" id="SM00271">
    <property type="entry name" value="DnaJ"/>
    <property type="match status" value="1"/>
</dbReference>
<feature type="compositionally biased region" description="Polar residues" evidence="1">
    <location>
        <begin position="696"/>
        <end position="712"/>
    </location>
</feature>
<dbReference type="AlphaFoldDB" id="A0A6A6VIF5"/>
<organism evidence="3 4">
    <name type="scientific">Sporormia fimetaria CBS 119925</name>
    <dbReference type="NCBI Taxonomy" id="1340428"/>
    <lineage>
        <taxon>Eukaryota</taxon>
        <taxon>Fungi</taxon>
        <taxon>Dikarya</taxon>
        <taxon>Ascomycota</taxon>
        <taxon>Pezizomycotina</taxon>
        <taxon>Dothideomycetes</taxon>
        <taxon>Pleosporomycetidae</taxon>
        <taxon>Pleosporales</taxon>
        <taxon>Sporormiaceae</taxon>
        <taxon>Sporormia</taxon>
    </lineage>
</organism>
<dbReference type="PROSITE" id="PS50076">
    <property type="entry name" value="DNAJ_2"/>
    <property type="match status" value="1"/>
</dbReference>
<dbReference type="SUPFAM" id="SSF46565">
    <property type="entry name" value="Chaperone J-domain"/>
    <property type="match status" value="1"/>
</dbReference>
<sequence>MVQADPSRNYYADLGVLPNADDSEIKKAFRQLALKYHPDRNRGREEDFTEKFQQIQAAHEILTDKVQRQKYDDARKKYRPSASSSADSPRARPPPARYAYTTTPSGSYYRPTPPRPPPPQHHQTYTNGADRFTGKNFRPPPTAQRPSARHADTEKANVFTAWQKMKQPRSEEQRAKASSTNNPNGTPFGRSQSTRTPSKKGFDPATPGDDEGQARSSYRSTYQRPVPMPPPSPDSVFEPKGGTVKEDPPYAEGNRVRTPYASTAGERTSVFGDGVGRSASVRNSPTERPGYKYSSTGARPHFDHGPKAPSSSAQGAHGAWRARHMRSTKDAVGYSDSSSESSESEADVFRRGGGNAAKPSPRPSPITHKPRTPGPYGSGSNVPPPPPPPRPFHSKSEESINMKFSAADWDGTFQGKADYFAPTPQRTTGNSSPTRGRASQRTNSQRNGFGGASQPPTPVSGVGVPPLNPMPPPPPPPPPLNMQTPFPSGSASAPHSAKFAPEVWAETFKSPNWAFPPPKFGSSAQPSAFGTSQTSSKETSPRRGNNAARRSKPNARKASAMPPADTQSEQPKSKYQAFAEDAPNGDDDAMDIDMNTPPVVTPEPTRKDSDYTFKPGTPIKFGTPGAGSVTSPSGLAGTTDGVSPNGTDSTRPTTRDAQSSSGLNGLSGLRNVEPLAPSSSGAGLSGLEDLGDTLPFPSQASSSHPTKPNSAQSLKYPIVPIAPQPPPTLDEPSVRDYLTKMELYVKSWREYNMTMTKHFTARDAELNALDDHFILNRGEPTKKLGFASYMRKMKEDEKVIETWRYAQEMHIKAMQRCEDVRNRTMKYAGTGL</sequence>
<feature type="domain" description="J" evidence="2">
    <location>
        <begin position="9"/>
        <end position="75"/>
    </location>
</feature>
<feature type="compositionally biased region" description="Polar residues" evidence="1">
    <location>
        <begin position="483"/>
        <end position="493"/>
    </location>
</feature>
<feature type="compositionally biased region" description="Low complexity" evidence="1">
    <location>
        <begin position="97"/>
        <end position="110"/>
    </location>
</feature>
<feature type="compositionally biased region" description="Polar residues" evidence="1">
    <location>
        <begin position="176"/>
        <end position="196"/>
    </location>
</feature>